<dbReference type="Proteomes" id="UP001366166">
    <property type="component" value="Chromosome"/>
</dbReference>
<dbReference type="AlphaFoldDB" id="A0AAU9EZW1"/>
<keyword evidence="1" id="KW-0285">Flavoprotein</keyword>
<evidence type="ECO:0000313" key="5">
    <source>
        <dbReference type="Proteomes" id="UP001366166"/>
    </source>
</evidence>
<evidence type="ECO:0000256" key="2">
    <source>
        <dbReference type="ARBA" id="ARBA00022643"/>
    </source>
</evidence>
<dbReference type="PANTHER" id="PTHR32332:SF20">
    <property type="entry name" value="2-NITROPROPANE DIOXYGENASE-LIKE PROTEIN"/>
    <property type="match status" value="1"/>
</dbReference>
<organism evidence="4 5">
    <name type="scientific">Desulfoferula mesophila</name>
    <dbReference type="NCBI Taxonomy" id="3058419"/>
    <lineage>
        <taxon>Bacteria</taxon>
        <taxon>Pseudomonadati</taxon>
        <taxon>Thermodesulfobacteriota</taxon>
        <taxon>Desulfarculia</taxon>
        <taxon>Desulfarculales</taxon>
        <taxon>Desulfarculaceae</taxon>
        <taxon>Desulfoferula</taxon>
    </lineage>
</organism>
<dbReference type="KEGG" id="dmp:FAK_14980"/>
<dbReference type="InterPro" id="IPR013785">
    <property type="entry name" value="Aldolase_TIM"/>
</dbReference>
<dbReference type="SUPFAM" id="SSF51412">
    <property type="entry name" value="Inosine monophosphate dehydrogenase (IMPDH)"/>
    <property type="match status" value="1"/>
</dbReference>
<reference evidence="5" key="1">
    <citation type="journal article" date="2023" name="Arch. Microbiol.">
        <title>Desulfoferula mesophilus gen. nov. sp. nov., a mesophilic sulfate-reducing bacterium isolated from a brackish lake sediment.</title>
        <authorList>
            <person name="Watanabe T."/>
            <person name="Yabe T."/>
            <person name="Tsuji J.M."/>
            <person name="Fukui M."/>
        </authorList>
    </citation>
    <scope>NUCLEOTIDE SEQUENCE [LARGE SCALE GENOMIC DNA]</scope>
    <source>
        <strain evidence="5">12FAK</strain>
    </source>
</reference>
<dbReference type="CDD" id="cd04730">
    <property type="entry name" value="NPD_like"/>
    <property type="match status" value="1"/>
</dbReference>
<keyword evidence="2" id="KW-0288">FMN</keyword>
<dbReference type="RefSeq" id="WP_338606142.1">
    <property type="nucleotide sequence ID" value="NZ_AP028679.1"/>
</dbReference>
<sequence length="315" mass="33537">MRANRLTEILGTRYPLLLGPMRRITLGEMTAQVSNCGAFGQIATGLLPLARVREEIGLAQSLTRKPFGVNLPLVRKQAMDYLGAAMDLGVQVVTTSAGKPDAVVARAKTAGMKILHKVSSVSQGLRAQEAGVDAVIAMGYEAGGHVGREMTTTLCLVPQLVDALEIPVVAAGGVGDHRGFLAALALGAEGVEMGTRFLATRQCPIPSFYKDALLEAGDESTLLLGKKAMPVRVLRNQKALGIQNTDREQEDAGVRRENDTLSYVDSNSDAQEALMMSGQVAGLLREVEDIQTVVEQIVNQACHLAHVLSGVWAPE</sequence>
<name>A0AAU9EZW1_9BACT</name>
<protein>
    <submittedName>
        <fullName evidence="4">2-nitropropane dioxygenase</fullName>
    </submittedName>
</protein>
<dbReference type="PANTHER" id="PTHR32332">
    <property type="entry name" value="2-NITROPROPANE DIOXYGENASE"/>
    <property type="match status" value="1"/>
</dbReference>
<dbReference type="EMBL" id="AP028679">
    <property type="protein sequence ID" value="BEQ14432.1"/>
    <property type="molecule type" value="Genomic_DNA"/>
</dbReference>
<evidence type="ECO:0000313" key="4">
    <source>
        <dbReference type="EMBL" id="BEQ14432.1"/>
    </source>
</evidence>
<keyword evidence="4" id="KW-0223">Dioxygenase</keyword>
<accession>A0AAU9EZW1</accession>
<dbReference type="GO" id="GO:0018580">
    <property type="term" value="F:nitronate monooxygenase activity"/>
    <property type="evidence" value="ECO:0007669"/>
    <property type="project" value="InterPro"/>
</dbReference>
<gene>
    <name evidence="4" type="ORF">FAK_14980</name>
</gene>
<evidence type="ECO:0000256" key="3">
    <source>
        <dbReference type="ARBA" id="ARBA00023002"/>
    </source>
</evidence>
<keyword evidence="3" id="KW-0560">Oxidoreductase</keyword>
<keyword evidence="5" id="KW-1185">Reference proteome</keyword>
<proteinExistence type="predicted"/>
<dbReference type="InterPro" id="IPR004136">
    <property type="entry name" value="NMO"/>
</dbReference>
<dbReference type="Gene3D" id="3.20.20.70">
    <property type="entry name" value="Aldolase class I"/>
    <property type="match status" value="1"/>
</dbReference>
<dbReference type="GO" id="GO:0051213">
    <property type="term" value="F:dioxygenase activity"/>
    <property type="evidence" value="ECO:0007669"/>
    <property type="project" value="UniProtKB-KW"/>
</dbReference>
<evidence type="ECO:0000256" key="1">
    <source>
        <dbReference type="ARBA" id="ARBA00022630"/>
    </source>
</evidence>
<dbReference type="Pfam" id="PF03060">
    <property type="entry name" value="NMO"/>
    <property type="match status" value="1"/>
</dbReference>